<reference evidence="2" key="1">
    <citation type="submission" date="2019-08" db="EMBL/GenBank/DDBJ databases">
        <authorList>
            <person name="Kucharzyk K."/>
            <person name="Murdoch R.W."/>
            <person name="Higgins S."/>
            <person name="Loffler F."/>
        </authorList>
    </citation>
    <scope>NUCLEOTIDE SEQUENCE</scope>
</reference>
<accession>A0A645CD10</accession>
<dbReference type="Pfam" id="PF26567">
    <property type="entry name" value="BstA_C"/>
    <property type="match status" value="1"/>
</dbReference>
<dbReference type="GO" id="GO:0003677">
    <property type="term" value="F:DNA binding"/>
    <property type="evidence" value="ECO:0007669"/>
    <property type="project" value="InterPro"/>
</dbReference>
<name>A0A645CD10_9ZZZZ</name>
<dbReference type="InterPro" id="IPR036887">
    <property type="entry name" value="HTH_APSES_sf"/>
</dbReference>
<gene>
    <name evidence="2" type="ORF">SDC9_121845</name>
</gene>
<feature type="domain" description="KilA-N" evidence="1">
    <location>
        <begin position="1"/>
        <end position="79"/>
    </location>
</feature>
<dbReference type="PROSITE" id="PS51301">
    <property type="entry name" value="KILA_N"/>
    <property type="match status" value="1"/>
</dbReference>
<dbReference type="EMBL" id="VSSQ01026235">
    <property type="protein sequence ID" value="MPM74856.1"/>
    <property type="molecule type" value="Genomic_DNA"/>
</dbReference>
<dbReference type="AlphaFoldDB" id="A0A645CD10"/>
<dbReference type="InterPro" id="IPR018004">
    <property type="entry name" value="KilA/APSES_HTH"/>
</dbReference>
<comment type="caution">
    <text evidence="2">The sequence shown here is derived from an EMBL/GenBank/DDBJ whole genome shotgun (WGS) entry which is preliminary data.</text>
</comment>
<proteinExistence type="predicted"/>
<protein>
    <recommendedName>
        <fullName evidence="1">KilA-N domain-containing protein</fullName>
    </recommendedName>
</protein>
<dbReference type="SUPFAM" id="SSF54616">
    <property type="entry name" value="DNA-binding domain of Mlu1-box binding protein MBP1"/>
    <property type="match status" value="1"/>
</dbReference>
<dbReference type="InterPro" id="IPR017880">
    <property type="entry name" value="KilA_N"/>
</dbReference>
<evidence type="ECO:0000313" key="2">
    <source>
        <dbReference type="EMBL" id="MPM74856.1"/>
    </source>
</evidence>
<dbReference type="InterPro" id="IPR058744">
    <property type="entry name" value="BstA-like_C"/>
</dbReference>
<dbReference type="Pfam" id="PF04383">
    <property type="entry name" value="KilA-N"/>
    <property type="match status" value="1"/>
</dbReference>
<sequence length="231" mass="26703">MCKACGKLVADYMRLSSTRDFLKELSTSMGIPIDVLVQTMTTGKNEFRGTWVHPKIAINLAQWLSPKFAVLVSEWVFEWMSGNVRANNLPYHLKRYMTNIHNVPYGYFSMLNEVTLALIGPLEQMGHTIGSGMIPDISLGKTFSKHLRGLGHPVDSYPTYPHEFEDGRVVQARAYPNELIGELRRFFTETWLKDKSRQYFKERDPKALPYLEKFLQLPNYRDVMGYIEIND</sequence>
<dbReference type="SMART" id="SM01252">
    <property type="entry name" value="KilA-N"/>
    <property type="match status" value="1"/>
</dbReference>
<organism evidence="2">
    <name type="scientific">bioreactor metagenome</name>
    <dbReference type="NCBI Taxonomy" id="1076179"/>
    <lineage>
        <taxon>unclassified sequences</taxon>
        <taxon>metagenomes</taxon>
        <taxon>ecological metagenomes</taxon>
    </lineage>
</organism>
<evidence type="ECO:0000259" key="1">
    <source>
        <dbReference type="PROSITE" id="PS51301"/>
    </source>
</evidence>